<evidence type="ECO:0000256" key="9">
    <source>
        <dbReference type="SAM" id="MobiDB-lite"/>
    </source>
</evidence>
<evidence type="ECO:0000256" key="8">
    <source>
        <dbReference type="PROSITE-ProRule" id="PRU00175"/>
    </source>
</evidence>
<dbReference type="PROSITE" id="PS50089">
    <property type="entry name" value="ZF_RING_2"/>
    <property type="match status" value="1"/>
</dbReference>
<evidence type="ECO:0000256" key="1">
    <source>
        <dbReference type="ARBA" id="ARBA00000900"/>
    </source>
</evidence>
<comment type="catalytic activity">
    <reaction evidence="1">
        <text>S-ubiquitinyl-[E2 ubiquitin-conjugating enzyme]-L-cysteine + [acceptor protein]-L-lysine = [E2 ubiquitin-conjugating enzyme]-L-cysteine + N(6)-ubiquitinyl-[acceptor protein]-L-lysine.</text>
        <dbReference type="EC" id="2.3.2.27"/>
    </reaction>
</comment>
<feature type="compositionally biased region" description="Polar residues" evidence="9">
    <location>
        <begin position="230"/>
        <end position="243"/>
    </location>
</feature>
<dbReference type="Pfam" id="PF13639">
    <property type="entry name" value="zf-RING_2"/>
    <property type="match status" value="1"/>
</dbReference>
<dbReference type="GO" id="GO:0061630">
    <property type="term" value="F:ubiquitin protein ligase activity"/>
    <property type="evidence" value="ECO:0007669"/>
    <property type="project" value="UniProtKB-EC"/>
</dbReference>
<sequence>MDAGAAAAQMEKHSSAVAFVEGGVQDACDDACSICLEAFSDSDPSAVTSCRHEFHLQCILEWCQRSSQCPMCWQAISMKDPMSQELLEAVEEERNAQENHARNTTIFRHPLLGDFEVPVDADDAEIEERILQHLAAAAAIRRSHRHARREDRRSRSAAHGHGHPQILFFPTAAEATPGGSLSSHPPQEGDHEHASAVVSSRPLPTVDSAEETAADTSVNYNASVDGPVGSNDSVSRNQSSPANQDEAGPSDAQSFSDTIKSRLQSVSTKYKDSISKSTRGWKERWFAQNSTISNLGSEMRREVNAGIAAVSRMIEKLETRDGNGTGMSSATASPAVLHPGSDADSQGAVVPPTAATALHNAPSSSTA</sequence>
<evidence type="ECO:0000256" key="5">
    <source>
        <dbReference type="ARBA" id="ARBA00022771"/>
    </source>
</evidence>
<feature type="region of interest" description="Disordered" evidence="9">
    <location>
        <begin position="319"/>
        <end position="367"/>
    </location>
</feature>
<dbReference type="PANTHER" id="PTHR46463:SF27">
    <property type="entry name" value="OS03G0788800 PROTEIN"/>
    <property type="match status" value="1"/>
</dbReference>
<keyword evidence="5 8" id="KW-0863">Zinc-finger</keyword>
<evidence type="ECO:0000256" key="7">
    <source>
        <dbReference type="ARBA" id="ARBA00022833"/>
    </source>
</evidence>
<dbReference type="EC" id="2.3.2.27" evidence="2"/>
<evidence type="ECO:0000313" key="12">
    <source>
        <dbReference type="Proteomes" id="UP000604825"/>
    </source>
</evidence>
<keyword evidence="7" id="KW-0862">Zinc</keyword>
<dbReference type="Gene3D" id="3.30.40.10">
    <property type="entry name" value="Zinc/RING finger domain, C3HC4 (zinc finger)"/>
    <property type="match status" value="1"/>
</dbReference>
<dbReference type="AlphaFoldDB" id="A0A811N9P3"/>
<accession>A0A811N9P3</accession>
<keyword evidence="12" id="KW-1185">Reference proteome</keyword>
<dbReference type="FunFam" id="3.30.40.10:FF:000473">
    <property type="entry name" value="E3 ubiquitin-protein ligase RHF2A"/>
    <property type="match status" value="1"/>
</dbReference>
<dbReference type="InterPro" id="IPR001841">
    <property type="entry name" value="Znf_RING"/>
</dbReference>
<evidence type="ECO:0000259" key="10">
    <source>
        <dbReference type="PROSITE" id="PS50089"/>
    </source>
</evidence>
<evidence type="ECO:0000256" key="4">
    <source>
        <dbReference type="ARBA" id="ARBA00022723"/>
    </source>
</evidence>
<keyword evidence="6" id="KW-0833">Ubl conjugation pathway</keyword>
<keyword evidence="3" id="KW-0808">Transferase</keyword>
<reference evidence="11" key="1">
    <citation type="submission" date="2020-10" db="EMBL/GenBank/DDBJ databases">
        <authorList>
            <person name="Han B."/>
            <person name="Lu T."/>
            <person name="Zhao Q."/>
            <person name="Huang X."/>
            <person name="Zhao Y."/>
        </authorList>
    </citation>
    <scope>NUCLEOTIDE SEQUENCE</scope>
</reference>
<organism evidence="11 12">
    <name type="scientific">Miscanthus lutarioriparius</name>
    <dbReference type="NCBI Taxonomy" id="422564"/>
    <lineage>
        <taxon>Eukaryota</taxon>
        <taxon>Viridiplantae</taxon>
        <taxon>Streptophyta</taxon>
        <taxon>Embryophyta</taxon>
        <taxon>Tracheophyta</taxon>
        <taxon>Spermatophyta</taxon>
        <taxon>Magnoliopsida</taxon>
        <taxon>Liliopsida</taxon>
        <taxon>Poales</taxon>
        <taxon>Poaceae</taxon>
        <taxon>PACMAD clade</taxon>
        <taxon>Panicoideae</taxon>
        <taxon>Andropogonodae</taxon>
        <taxon>Andropogoneae</taxon>
        <taxon>Saccharinae</taxon>
        <taxon>Miscanthus</taxon>
    </lineage>
</organism>
<dbReference type="OrthoDB" id="1681166at2759"/>
<dbReference type="Proteomes" id="UP000604825">
    <property type="component" value="Unassembled WGS sequence"/>
</dbReference>
<dbReference type="GO" id="GO:0008270">
    <property type="term" value="F:zinc ion binding"/>
    <property type="evidence" value="ECO:0007669"/>
    <property type="project" value="UniProtKB-KW"/>
</dbReference>
<gene>
    <name evidence="11" type="ORF">NCGR_LOCUS14520</name>
</gene>
<evidence type="ECO:0000256" key="6">
    <source>
        <dbReference type="ARBA" id="ARBA00022786"/>
    </source>
</evidence>
<protein>
    <recommendedName>
        <fullName evidence="2">RING-type E3 ubiquitin transferase</fullName>
        <ecNumber evidence="2">2.3.2.27</ecNumber>
    </recommendedName>
</protein>
<feature type="domain" description="RING-type" evidence="10">
    <location>
        <begin position="32"/>
        <end position="72"/>
    </location>
</feature>
<comment type="caution">
    <text evidence="11">The sequence shown here is derived from an EMBL/GenBank/DDBJ whole genome shotgun (WGS) entry which is preliminary data.</text>
</comment>
<evidence type="ECO:0000256" key="2">
    <source>
        <dbReference type="ARBA" id="ARBA00012483"/>
    </source>
</evidence>
<name>A0A811N9P3_9POAL</name>
<dbReference type="PANTHER" id="PTHR46463">
    <property type="entry name" value="ZINC FINGER, RING/FYVE/PHD-TYPE"/>
    <property type="match status" value="1"/>
</dbReference>
<dbReference type="SMART" id="SM00184">
    <property type="entry name" value="RING"/>
    <property type="match status" value="1"/>
</dbReference>
<evidence type="ECO:0000256" key="3">
    <source>
        <dbReference type="ARBA" id="ARBA00022679"/>
    </source>
</evidence>
<evidence type="ECO:0000313" key="11">
    <source>
        <dbReference type="EMBL" id="CAD6221122.1"/>
    </source>
</evidence>
<keyword evidence="4" id="KW-0479">Metal-binding</keyword>
<dbReference type="EMBL" id="CAJGYO010000003">
    <property type="protein sequence ID" value="CAD6221122.1"/>
    <property type="molecule type" value="Genomic_DNA"/>
</dbReference>
<dbReference type="InterPro" id="IPR013083">
    <property type="entry name" value="Znf_RING/FYVE/PHD"/>
</dbReference>
<feature type="region of interest" description="Disordered" evidence="9">
    <location>
        <begin position="141"/>
        <end position="257"/>
    </location>
</feature>
<proteinExistence type="predicted"/>
<dbReference type="SUPFAM" id="SSF57850">
    <property type="entry name" value="RING/U-box"/>
    <property type="match status" value="1"/>
</dbReference>